<sequence length="315" mass="36783">MEYIMGHQRVVPQLVPCTITESIVKCNAKSMVDHLVNVDENVDDVEFQNIGNIEDMDGVEFDENIGNGEDMNDVVFENIRNMNAEQLNELFNEMDVDFENILDQESSDEESILSDDVGFTSDASEYETDIEEKFIPAAEIRALNDRTKYCMIHVSWNKQKFIHNEPVCSWLLFERQKVYTRLFNKYCENYDFENRYKTRSLTDNDFFCVSKIAMQTVYHCYRKITIPTGGEKIAILLIGGDANMPSYYSEEDPALKEKYFHDMCDDECFVCEPCCSALEKYYMARMYHAIIDMERWCNVCERVTCKCSVEECNVI</sequence>
<dbReference type="Proteomes" id="UP000078492">
    <property type="component" value="Unassembled WGS sequence"/>
</dbReference>
<protein>
    <submittedName>
        <fullName evidence="1">Uncharacterized protein</fullName>
    </submittedName>
</protein>
<proteinExistence type="predicted"/>
<dbReference type="EMBL" id="KQ979401">
    <property type="protein sequence ID" value="KYN21737.1"/>
    <property type="molecule type" value="Genomic_DNA"/>
</dbReference>
<evidence type="ECO:0000313" key="2">
    <source>
        <dbReference type="Proteomes" id="UP000078492"/>
    </source>
</evidence>
<dbReference type="AlphaFoldDB" id="A0A151J9P2"/>
<accession>A0A151J9P2</accession>
<reference evidence="1 2" key="1">
    <citation type="submission" date="2015-09" db="EMBL/GenBank/DDBJ databases">
        <title>Trachymyrmex cornetzi WGS genome.</title>
        <authorList>
            <person name="Nygaard S."/>
            <person name="Hu H."/>
            <person name="Boomsma J."/>
            <person name="Zhang G."/>
        </authorList>
    </citation>
    <scope>NUCLEOTIDE SEQUENCE [LARGE SCALE GENOMIC DNA]</scope>
    <source>
        <strain evidence="1">Tcor2-1</strain>
        <tissue evidence="1">Whole body</tissue>
    </source>
</reference>
<name>A0A151J9P2_9HYME</name>
<keyword evidence="2" id="KW-1185">Reference proteome</keyword>
<organism evidence="1 2">
    <name type="scientific">Trachymyrmex cornetzi</name>
    <dbReference type="NCBI Taxonomy" id="471704"/>
    <lineage>
        <taxon>Eukaryota</taxon>
        <taxon>Metazoa</taxon>
        <taxon>Ecdysozoa</taxon>
        <taxon>Arthropoda</taxon>
        <taxon>Hexapoda</taxon>
        <taxon>Insecta</taxon>
        <taxon>Pterygota</taxon>
        <taxon>Neoptera</taxon>
        <taxon>Endopterygota</taxon>
        <taxon>Hymenoptera</taxon>
        <taxon>Apocrita</taxon>
        <taxon>Aculeata</taxon>
        <taxon>Formicoidea</taxon>
        <taxon>Formicidae</taxon>
        <taxon>Myrmicinae</taxon>
        <taxon>Trachymyrmex</taxon>
    </lineage>
</organism>
<evidence type="ECO:0000313" key="1">
    <source>
        <dbReference type="EMBL" id="KYN21737.1"/>
    </source>
</evidence>
<gene>
    <name evidence="1" type="ORF">ALC57_05888</name>
</gene>